<gene>
    <name evidence="2" type="ORF">M0812_18718</name>
</gene>
<comment type="caution">
    <text evidence="2">The sequence shown here is derived from an EMBL/GenBank/DDBJ whole genome shotgun (WGS) entry which is preliminary data.</text>
</comment>
<proteinExistence type="predicted"/>
<evidence type="ECO:0000313" key="3">
    <source>
        <dbReference type="Proteomes" id="UP001146793"/>
    </source>
</evidence>
<organism evidence="2 3">
    <name type="scientific">Anaeramoeba flamelloides</name>
    <dbReference type="NCBI Taxonomy" id="1746091"/>
    <lineage>
        <taxon>Eukaryota</taxon>
        <taxon>Metamonada</taxon>
        <taxon>Anaeramoebidae</taxon>
        <taxon>Anaeramoeba</taxon>
    </lineage>
</organism>
<dbReference type="AlphaFoldDB" id="A0AAV7Z7A8"/>
<accession>A0AAV7Z7A8</accession>
<feature type="signal peptide" evidence="1">
    <location>
        <begin position="1"/>
        <end position="21"/>
    </location>
</feature>
<reference evidence="2" key="1">
    <citation type="submission" date="2022-08" db="EMBL/GenBank/DDBJ databases">
        <title>Novel sulphate-reducing endosymbionts in the free-living metamonad Anaeramoeba.</title>
        <authorList>
            <person name="Jerlstrom-Hultqvist J."/>
            <person name="Cepicka I."/>
            <person name="Gallot-Lavallee L."/>
            <person name="Salas-Leiva D."/>
            <person name="Curtis B.A."/>
            <person name="Zahonova K."/>
            <person name="Pipaliya S."/>
            <person name="Dacks J."/>
            <person name="Roger A.J."/>
        </authorList>
    </citation>
    <scope>NUCLEOTIDE SEQUENCE</scope>
    <source>
        <strain evidence="2">Busselton2</strain>
    </source>
</reference>
<dbReference type="Proteomes" id="UP001146793">
    <property type="component" value="Unassembled WGS sequence"/>
</dbReference>
<sequence>MRTNTIFFLFFLVLFINFGNCSVCTTTVGDYSQINTKQDFNYRPRTATFTDKSFVVVWVNVFGEKNYSLHGNYYRKYSHLPNLISCADIQNLTQSNTFQTKAHFFEIFDLATVSMDRENEFVVVFADHNQKKVYLKTYQIDLEKESGCITNTTDKILIESYHAVACSKIRISNIGKSSDGIIAIVWEEFTNETASHLYVKLFSLDPSLKINSTKYLISDQLLPEYEFPTSSIAKLGSKYFSVAWVDLNLKINLQLFNISNSESTNDHIHNLTTIQKIDPNIGNDQNIKVDGSSRSSPILVPILADMESWKGYQNHDTTLLIYANNESMIAQRFVYDEKEQNEQLKSTKWEIIQNENTMGSLPDVTWYGNNSFAISFETCKNESGCTMENYRAEKHIRAMVFQISDDDQIITKGNSIPYLEQKAYPCNKYSRIVDIGHNDFEIVYQVSIENKTLIHSQQIEMVTLDIQNPIKSPIIFSQRDFLINIPYNLFEISGDNNYQLSDNNSQLPDWFLSDFVNNAFYGNAQYSSPTVHVEINATADICPISESFDFDVKIIEYSYIDIKESSSYFLNPVIYLSLLFSLLFLI</sequence>
<dbReference type="EMBL" id="JANTQA010000036">
    <property type="protein sequence ID" value="KAJ3436657.1"/>
    <property type="molecule type" value="Genomic_DNA"/>
</dbReference>
<name>A0AAV7Z7A8_9EUKA</name>
<evidence type="ECO:0000256" key="1">
    <source>
        <dbReference type="SAM" id="SignalP"/>
    </source>
</evidence>
<feature type="chain" id="PRO_5043978518" evidence="1">
    <location>
        <begin position="22"/>
        <end position="586"/>
    </location>
</feature>
<keyword evidence="1" id="KW-0732">Signal</keyword>
<protein>
    <submittedName>
        <fullName evidence="2">Uncharacterized protein</fullName>
    </submittedName>
</protein>
<evidence type="ECO:0000313" key="2">
    <source>
        <dbReference type="EMBL" id="KAJ3436657.1"/>
    </source>
</evidence>